<dbReference type="Proteomes" id="UP000095286">
    <property type="component" value="Unplaced"/>
</dbReference>
<sequence length="144" mass="16800">MSNLNNGSDLLPNNESNDLKIVLKDGFLMTSKQTIASRSLSYRRFFLENPDAYEVECKSLTVDNMTIYLQFVDSRHGKDFVNEENFLQLINVNGVFRDGVLFMSLMFYYYMSEISAARMVTHARENSYDQFYEYLIGTIKNSFE</sequence>
<reference evidence="2" key="1">
    <citation type="submission" date="2016-11" db="UniProtKB">
        <authorList>
            <consortium name="WormBaseParasite"/>
        </authorList>
    </citation>
    <scope>IDENTIFICATION</scope>
    <source>
        <strain evidence="2">KR3021</strain>
    </source>
</reference>
<dbReference type="WBParaSite" id="RSKR_0000072000.1">
    <property type="protein sequence ID" value="RSKR_0000072000.1"/>
    <property type="gene ID" value="RSKR_0000072000"/>
</dbReference>
<name>A0AC35THT5_9BILA</name>
<accession>A0AC35THT5</accession>
<evidence type="ECO:0000313" key="2">
    <source>
        <dbReference type="WBParaSite" id="RSKR_0000072000.1"/>
    </source>
</evidence>
<proteinExistence type="predicted"/>
<evidence type="ECO:0000313" key="1">
    <source>
        <dbReference type="Proteomes" id="UP000095286"/>
    </source>
</evidence>
<organism evidence="1 2">
    <name type="scientific">Rhabditophanes sp. KR3021</name>
    <dbReference type="NCBI Taxonomy" id="114890"/>
    <lineage>
        <taxon>Eukaryota</taxon>
        <taxon>Metazoa</taxon>
        <taxon>Ecdysozoa</taxon>
        <taxon>Nematoda</taxon>
        <taxon>Chromadorea</taxon>
        <taxon>Rhabditida</taxon>
        <taxon>Tylenchina</taxon>
        <taxon>Panagrolaimomorpha</taxon>
        <taxon>Strongyloidoidea</taxon>
        <taxon>Alloionematidae</taxon>
        <taxon>Rhabditophanes</taxon>
    </lineage>
</organism>
<protein>
    <submittedName>
        <fullName evidence="2">BTB domain-containing protein</fullName>
    </submittedName>
</protein>